<dbReference type="OrthoDB" id="5386682at2759"/>
<keyword evidence="3" id="KW-1185">Reference proteome</keyword>
<evidence type="ECO:0000259" key="1">
    <source>
        <dbReference type="Pfam" id="PF06985"/>
    </source>
</evidence>
<dbReference type="InterPro" id="IPR010730">
    <property type="entry name" value="HET"/>
</dbReference>
<dbReference type="Pfam" id="PF06985">
    <property type="entry name" value="HET"/>
    <property type="match status" value="1"/>
</dbReference>
<feature type="domain" description="Heterokaryon incompatibility" evidence="1">
    <location>
        <begin position="55"/>
        <end position="159"/>
    </location>
</feature>
<sequence length="181" mass="20332">MQKSPHLLAGTDIYRPLCPELQQFRTLTILPGSGPEELRCHLRIASLQHDLLPLYETISYAGGVCDQRYSITINNVALNVPLSTKAALHRMRLARDERTVWIDAICINQNDIFERGAQVSIMATIYMYGTRNLIFLGNDEECIAEATVAALNLTHETVIHALESFNSEDQMKLDAGEIPYD</sequence>
<dbReference type="InterPro" id="IPR052895">
    <property type="entry name" value="HetReg/Transcr_Mod"/>
</dbReference>
<proteinExistence type="predicted"/>
<dbReference type="AlphaFoldDB" id="A0A6A6FES0"/>
<dbReference type="PANTHER" id="PTHR24148:SF64">
    <property type="entry name" value="HETEROKARYON INCOMPATIBILITY DOMAIN-CONTAINING PROTEIN"/>
    <property type="match status" value="1"/>
</dbReference>
<dbReference type="EMBL" id="ML992674">
    <property type="protein sequence ID" value="KAF2211999.1"/>
    <property type="molecule type" value="Genomic_DNA"/>
</dbReference>
<evidence type="ECO:0000313" key="3">
    <source>
        <dbReference type="Proteomes" id="UP000799539"/>
    </source>
</evidence>
<accession>A0A6A6FES0</accession>
<dbReference type="PANTHER" id="PTHR24148">
    <property type="entry name" value="ANKYRIN REPEAT DOMAIN-CONTAINING PROTEIN 39 HOMOLOG-RELATED"/>
    <property type="match status" value="1"/>
</dbReference>
<dbReference type="Proteomes" id="UP000799539">
    <property type="component" value="Unassembled WGS sequence"/>
</dbReference>
<gene>
    <name evidence="2" type="ORF">CERZMDRAFT_42088</name>
</gene>
<organism evidence="2 3">
    <name type="scientific">Cercospora zeae-maydis SCOH1-5</name>
    <dbReference type="NCBI Taxonomy" id="717836"/>
    <lineage>
        <taxon>Eukaryota</taxon>
        <taxon>Fungi</taxon>
        <taxon>Dikarya</taxon>
        <taxon>Ascomycota</taxon>
        <taxon>Pezizomycotina</taxon>
        <taxon>Dothideomycetes</taxon>
        <taxon>Dothideomycetidae</taxon>
        <taxon>Mycosphaerellales</taxon>
        <taxon>Mycosphaerellaceae</taxon>
        <taxon>Cercospora</taxon>
    </lineage>
</organism>
<name>A0A6A6FES0_9PEZI</name>
<protein>
    <recommendedName>
        <fullName evidence="1">Heterokaryon incompatibility domain-containing protein</fullName>
    </recommendedName>
</protein>
<evidence type="ECO:0000313" key="2">
    <source>
        <dbReference type="EMBL" id="KAF2211999.1"/>
    </source>
</evidence>
<reference evidence="2" key="1">
    <citation type="journal article" date="2020" name="Stud. Mycol.">
        <title>101 Dothideomycetes genomes: a test case for predicting lifestyles and emergence of pathogens.</title>
        <authorList>
            <person name="Haridas S."/>
            <person name="Albert R."/>
            <person name="Binder M."/>
            <person name="Bloem J."/>
            <person name="Labutti K."/>
            <person name="Salamov A."/>
            <person name="Andreopoulos B."/>
            <person name="Baker S."/>
            <person name="Barry K."/>
            <person name="Bills G."/>
            <person name="Bluhm B."/>
            <person name="Cannon C."/>
            <person name="Castanera R."/>
            <person name="Culley D."/>
            <person name="Daum C."/>
            <person name="Ezra D."/>
            <person name="Gonzalez J."/>
            <person name="Henrissat B."/>
            <person name="Kuo A."/>
            <person name="Liang C."/>
            <person name="Lipzen A."/>
            <person name="Lutzoni F."/>
            <person name="Magnuson J."/>
            <person name="Mondo S."/>
            <person name="Nolan M."/>
            <person name="Ohm R."/>
            <person name="Pangilinan J."/>
            <person name="Park H.-J."/>
            <person name="Ramirez L."/>
            <person name="Alfaro M."/>
            <person name="Sun H."/>
            <person name="Tritt A."/>
            <person name="Yoshinaga Y."/>
            <person name="Zwiers L.-H."/>
            <person name="Turgeon B."/>
            <person name="Goodwin S."/>
            <person name="Spatafora J."/>
            <person name="Crous P."/>
            <person name="Grigoriev I."/>
        </authorList>
    </citation>
    <scope>NUCLEOTIDE SEQUENCE</scope>
    <source>
        <strain evidence="2">SCOH1-5</strain>
    </source>
</reference>